<feature type="transmembrane region" description="Helical" evidence="1">
    <location>
        <begin position="583"/>
        <end position="601"/>
    </location>
</feature>
<feature type="transmembrane region" description="Helical" evidence="1">
    <location>
        <begin position="403"/>
        <end position="424"/>
    </location>
</feature>
<keyword evidence="5" id="KW-1185">Reference proteome</keyword>
<dbReference type="AlphaFoldDB" id="A0A9P0F9B1"/>
<reference evidence="4" key="1">
    <citation type="submission" date="2021-12" db="EMBL/GenBank/DDBJ databases">
        <authorList>
            <person name="King R."/>
        </authorList>
    </citation>
    <scope>NUCLEOTIDE SEQUENCE</scope>
</reference>
<keyword evidence="1" id="KW-1133">Transmembrane helix</keyword>
<name>A0A9P0F9B1_BEMTA</name>
<dbReference type="EMBL" id="OU963868">
    <property type="protein sequence ID" value="CAH0393506.1"/>
    <property type="molecule type" value="Genomic_DNA"/>
</dbReference>
<dbReference type="InterPro" id="IPR006621">
    <property type="entry name" value="Nose-resist-to-fluoxetine_N"/>
</dbReference>
<feature type="chain" id="PRO_5040441063" description="Nose resistant-to-fluoxetine protein N-terminal domain-containing protein" evidence="2">
    <location>
        <begin position="28"/>
        <end position="655"/>
    </location>
</feature>
<feature type="transmembrane region" description="Helical" evidence="1">
    <location>
        <begin position="291"/>
        <end position="319"/>
    </location>
</feature>
<proteinExistence type="predicted"/>
<accession>A0A9P0F9B1</accession>
<dbReference type="GO" id="GO:0016747">
    <property type="term" value="F:acyltransferase activity, transferring groups other than amino-acyl groups"/>
    <property type="evidence" value="ECO:0007669"/>
    <property type="project" value="InterPro"/>
</dbReference>
<dbReference type="SMART" id="SM00703">
    <property type="entry name" value="NRF"/>
    <property type="match status" value="1"/>
</dbReference>
<feature type="transmembrane region" description="Helical" evidence="1">
    <location>
        <begin position="190"/>
        <end position="212"/>
    </location>
</feature>
<feature type="transmembrane region" description="Helical" evidence="1">
    <location>
        <begin position="621"/>
        <end position="639"/>
    </location>
</feature>
<protein>
    <recommendedName>
        <fullName evidence="3">Nose resistant-to-fluoxetine protein N-terminal domain-containing protein</fullName>
    </recommendedName>
</protein>
<sequence>MWCCARGRAWALLIAGILCSYFGQGLSASTNTVFFSLNPFLELYAPLKTRNAQCYVEARSFIDATKKLTPWALQMLDASSKIPTSVLDGNVVDLGNFDQCLAVRSDTTIDYKNTIGKYCLVKATFNQTRNDGQEVMLRDLSREWTWSVCMPASCTPTDLTQQLEFSLGGVAEHIKEVYCQSSLEDTGLSVSSWLMIVFTFAFIVFVFAATWIEYRSIRIPHQLTKSVVISFSLITNGKMLLSTIPPGLMIDNIHGIRVISMLAVIAFHRAIRAVDEPNVNHEEVSDKLTHSMFGMLLLNGLLAVDVFFLLGGMVLAFGFMRERKAQYKFSFAKHVLYRYLRITPAYFFVILIYMTVLYDLGSGPIWEELVGGEKQDCRNNWWTNILYINNYWNASPQDSCYSAAWYLGTDMQFYVLAPLFLFALNKNRKHGIILIVVTCLASCIYTFWITYVKDYPWTYTIGYNIPKRRRFFVEVYLPVQTRIPSYLIGILLGYFLDHYKKEKIGLCLLARVIGWTLCTCILITVFYGLTYFYWFGSGPFLSALYASLHRPLFAIAIGWIIFVCDQGYGGPVNEFLSHQSFQILSRLCFCFYLVHYIFILFDLGMQRTAGYFSYYHLLQKLAFDVIIVLFAAAALSLTLEHPFIHLNKLIFKKNK</sequence>
<feature type="transmembrane region" description="Helical" evidence="1">
    <location>
        <begin position="471"/>
        <end position="496"/>
    </location>
</feature>
<dbReference type="InterPro" id="IPR002656">
    <property type="entry name" value="Acyl_transf_3_dom"/>
</dbReference>
<dbReference type="Pfam" id="PF01757">
    <property type="entry name" value="Acyl_transf_3"/>
    <property type="match status" value="1"/>
</dbReference>
<dbReference type="PANTHER" id="PTHR11161:SF0">
    <property type="entry name" value="O-ACYLTRANSFERASE LIKE PROTEIN"/>
    <property type="match status" value="1"/>
</dbReference>
<feature type="transmembrane region" description="Helical" evidence="1">
    <location>
        <begin position="540"/>
        <end position="562"/>
    </location>
</feature>
<feature type="transmembrane region" description="Helical" evidence="1">
    <location>
        <begin position="431"/>
        <end position="451"/>
    </location>
</feature>
<feature type="transmembrane region" description="Helical" evidence="1">
    <location>
        <begin position="508"/>
        <end position="534"/>
    </location>
</feature>
<feature type="domain" description="Nose resistant-to-fluoxetine protein N-terminal" evidence="3">
    <location>
        <begin position="51"/>
        <end position="181"/>
    </location>
</feature>
<dbReference type="PANTHER" id="PTHR11161">
    <property type="entry name" value="O-ACYLTRANSFERASE"/>
    <property type="match status" value="1"/>
</dbReference>
<dbReference type="Pfam" id="PF20146">
    <property type="entry name" value="NRF"/>
    <property type="match status" value="1"/>
</dbReference>
<dbReference type="Proteomes" id="UP001152759">
    <property type="component" value="Chromosome 7"/>
</dbReference>
<keyword evidence="1" id="KW-0812">Transmembrane</keyword>
<keyword evidence="2" id="KW-0732">Signal</keyword>
<dbReference type="KEGG" id="btab:109031434"/>
<feature type="signal peptide" evidence="2">
    <location>
        <begin position="1"/>
        <end position="27"/>
    </location>
</feature>
<evidence type="ECO:0000313" key="4">
    <source>
        <dbReference type="EMBL" id="CAH0393506.1"/>
    </source>
</evidence>
<evidence type="ECO:0000256" key="1">
    <source>
        <dbReference type="SAM" id="Phobius"/>
    </source>
</evidence>
<evidence type="ECO:0000313" key="5">
    <source>
        <dbReference type="Proteomes" id="UP001152759"/>
    </source>
</evidence>
<keyword evidence="1" id="KW-0472">Membrane</keyword>
<evidence type="ECO:0000256" key="2">
    <source>
        <dbReference type="SAM" id="SignalP"/>
    </source>
</evidence>
<organism evidence="4 5">
    <name type="scientific">Bemisia tabaci</name>
    <name type="common">Sweetpotato whitefly</name>
    <name type="synonym">Aleurodes tabaci</name>
    <dbReference type="NCBI Taxonomy" id="7038"/>
    <lineage>
        <taxon>Eukaryota</taxon>
        <taxon>Metazoa</taxon>
        <taxon>Ecdysozoa</taxon>
        <taxon>Arthropoda</taxon>
        <taxon>Hexapoda</taxon>
        <taxon>Insecta</taxon>
        <taxon>Pterygota</taxon>
        <taxon>Neoptera</taxon>
        <taxon>Paraneoptera</taxon>
        <taxon>Hemiptera</taxon>
        <taxon>Sternorrhyncha</taxon>
        <taxon>Aleyrodoidea</taxon>
        <taxon>Aleyrodidae</taxon>
        <taxon>Aleyrodinae</taxon>
        <taxon>Bemisia</taxon>
    </lineage>
</organism>
<gene>
    <name evidence="4" type="ORF">BEMITA_LOCUS11899</name>
</gene>
<dbReference type="InterPro" id="IPR052728">
    <property type="entry name" value="O2_lipid_transport_reg"/>
</dbReference>
<feature type="transmembrane region" description="Helical" evidence="1">
    <location>
        <begin position="339"/>
        <end position="358"/>
    </location>
</feature>
<evidence type="ECO:0000259" key="3">
    <source>
        <dbReference type="SMART" id="SM00703"/>
    </source>
</evidence>